<dbReference type="GO" id="GO:0000287">
    <property type="term" value="F:magnesium ion binding"/>
    <property type="evidence" value="ECO:0007669"/>
    <property type="project" value="InterPro"/>
</dbReference>
<dbReference type="InterPro" id="IPR036702">
    <property type="entry name" value="ComB-like_sf"/>
</dbReference>
<comment type="cofactor">
    <cofactor evidence="1">
        <name>Mg(2+)</name>
        <dbReference type="ChEBI" id="CHEBI:18420"/>
    </cofactor>
</comment>
<evidence type="ECO:0000256" key="5">
    <source>
        <dbReference type="ARBA" id="ARBA00022801"/>
    </source>
</evidence>
<evidence type="ECO:0000313" key="9">
    <source>
        <dbReference type="Proteomes" id="UP000064189"/>
    </source>
</evidence>
<dbReference type="SUPFAM" id="SSF142823">
    <property type="entry name" value="ComB-like"/>
    <property type="match status" value="1"/>
</dbReference>
<keyword evidence="6" id="KW-0460">Magnesium</keyword>
<dbReference type="PANTHER" id="PTHR37311:SF1">
    <property type="entry name" value="2-PHOSPHOSULFOLACTATE PHOSPHATASE-RELATED"/>
    <property type="match status" value="1"/>
</dbReference>
<evidence type="ECO:0000313" key="8">
    <source>
        <dbReference type="EMBL" id="KWW11190.1"/>
    </source>
</evidence>
<evidence type="ECO:0000256" key="3">
    <source>
        <dbReference type="ARBA" id="ARBA00012953"/>
    </source>
</evidence>
<gene>
    <name evidence="8" type="ORF">AS888_03175</name>
</gene>
<evidence type="ECO:0000256" key="7">
    <source>
        <dbReference type="ARBA" id="ARBA00033711"/>
    </source>
</evidence>
<dbReference type="Pfam" id="PF04029">
    <property type="entry name" value="2-ph_phosp"/>
    <property type="match status" value="1"/>
</dbReference>
<dbReference type="GO" id="GO:0050532">
    <property type="term" value="F:2-phosphosulfolactate phosphatase activity"/>
    <property type="evidence" value="ECO:0007669"/>
    <property type="project" value="UniProtKB-EC"/>
</dbReference>
<evidence type="ECO:0000256" key="1">
    <source>
        <dbReference type="ARBA" id="ARBA00001946"/>
    </source>
</evidence>
<dbReference type="Proteomes" id="UP000064189">
    <property type="component" value="Unassembled WGS sequence"/>
</dbReference>
<comment type="caution">
    <text evidence="8">The sequence shown here is derived from an EMBL/GenBank/DDBJ whole genome shotgun (WGS) entry which is preliminary data.</text>
</comment>
<evidence type="ECO:0000256" key="4">
    <source>
        <dbReference type="ARBA" id="ARBA00021948"/>
    </source>
</evidence>
<comment type="similarity">
    <text evidence="2">Belongs to the ComB family.</text>
</comment>
<dbReference type="PANTHER" id="PTHR37311">
    <property type="entry name" value="2-PHOSPHOSULFOLACTATE PHOSPHATASE-RELATED"/>
    <property type="match status" value="1"/>
</dbReference>
<dbReference type="EC" id="3.1.3.71" evidence="3"/>
<protein>
    <recommendedName>
        <fullName evidence="4">Probable 2-phosphosulfolactate phosphatase</fullName>
        <ecNumber evidence="3">3.1.3.71</ecNumber>
    </recommendedName>
</protein>
<dbReference type="Gene3D" id="3.90.1560.10">
    <property type="entry name" value="ComB-like"/>
    <property type="match status" value="1"/>
</dbReference>
<accession>A0A120GMN9</accession>
<dbReference type="InterPro" id="IPR005238">
    <property type="entry name" value="ComB-like"/>
</dbReference>
<proteinExistence type="inferred from homology"/>
<evidence type="ECO:0000256" key="6">
    <source>
        <dbReference type="ARBA" id="ARBA00022842"/>
    </source>
</evidence>
<comment type="catalytic activity">
    <reaction evidence="7">
        <text>(2R)-O-phospho-3-sulfolactate + H2O = (2R)-3-sulfolactate + phosphate</text>
        <dbReference type="Rhea" id="RHEA:23416"/>
        <dbReference type="ChEBI" id="CHEBI:15377"/>
        <dbReference type="ChEBI" id="CHEBI:15597"/>
        <dbReference type="ChEBI" id="CHEBI:43474"/>
        <dbReference type="ChEBI" id="CHEBI:58738"/>
        <dbReference type="EC" id="3.1.3.71"/>
    </reaction>
</comment>
<name>A0A120GMN9_9BACI</name>
<dbReference type="EMBL" id="LNNH01000056">
    <property type="protein sequence ID" value="KWW11190.1"/>
    <property type="molecule type" value="Genomic_DNA"/>
</dbReference>
<dbReference type="GO" id="GO:0050545">
    <property type="term" value="F:sulfopyruvate decarboxylase activity"/>
    <property type="evidence" value="ECO:0007669"/>
    <property type="project" value="TreeGrafter"/>
</dbReference>
<keyword evidence="9" id="KW-1185">Reference proteome</keyword>
<sequence length="260" mass="28599">MGHVQNIHLLLKKEEIRQNKLSEGEKVAVVLDVLLATTSIISALHSGARRVIPVMDPTEGLLISKEEEQGEYVLAGEVNAAPVDDLIYPSPTLLKKMVRDKTLILSTTNGTVALRNSAAAKKVYIASLLNNPSVAEKIKRQHQSETIIIVCSGNSGEFSLEDFYGAGHLIDCLMLGSRERFILNDAAKAAKALYRTNIENAFDILQSSYVGQLFDRHSLIDDLKLAANKGSIDLVPEMVDGRIEAESSRLELQHQNPDKR</sequence>
<evidence type="ECO:0000256" key="2">
    <source>
        <dbReference type="ARBA" id="ARBA00009997"/>
    </source>
</evidence>
<dbReference type="AlphaFoldDB" id="A0A120GMN9"/>
<keyword evidence="5" id="KW-0378">Hydrolase</keyword>
<reference evidence="8 9" key="1">
    <citation type="submission" date="2015-11" db="EMBL/GenBank/DDBJ databases">
        <title>Genome Sequence of Bacillus simplex strain VanAntwerpen2.</title>
        <authorList>
            <person name="Couger M.B."/>
        </authorList>
    </citation>
    <scope>NUCLEOTIDE SEQUENCE [LARGE SCALE GENOMIC DNA]</scope>
    <source>
        <strain evidence="8 9">VanAntwerpen02</strain>
    </source>
</reference>
<dbReference type="RefSeq" id="WP_061144500.1">
    <property type="nucleotide sequence ID" value="NZ_LNNH01000056.1"/>
</dbReference>
<organism evidence="8 9">
    <name type="scientific">Peribacillus simplex</name>
    <dbReference type="NCBI Taxonomy" id="1478"/>
    <lineage>
        <taxon>Bacteria</taxon>
        <taxon>Bacillati</taxon>
        <taxon>Bacillota</taxon>
        <taxon>Bacilli</taxon>
        <taxon>Bacillales</taxon>
        <taxon>Bacillaceae</taxon>
        <taxon>Peribacillus</taxon>
    </lineage>
</organism>